<dbReference type="AlphaFoldDB" id="A0A8H7CSQ1"/>
<evidence type="ECO:0000313" key="1">
    <source>
        <dbReference type="EMBL" id="KAF7346063.1"/>
    </source>
</evidence>
<evidence type="ECO:0008006" key="3">
    <source>
        <dbReference type="Google" id="ProtNLM"/>
    </source>
</evidence>
<reference evidence="1" key="1">
    <citation type="submission" date="2020-05" db="EMBL/GenBank/DDBJ databases">
        <title>Mycena genomes resolve the evolution of fungal bioluminescence.</title>
        <authorList>
            <person name="Tsai I.J."/>
        </authorList>
    </citation>
    <scope>NUCLEOTIDE SEQUENCE</scope>
    <source>
        <strain evidence="1">160909Yilan</strain>
    </source>
</reference>
<dbReference type="EMBL" id="JACAZH010000019">
    <property type="protein sequence ID" value="KAF7346063.1"/>
    <property type="molecule type" value="Genomic_DNA"/>
</dbReference>
<comment type="caution">
    <text evidence="1">The sequence shown here is derived from an EMBL/GenBank/DDBJ whole genome shotgun (WGS) entry which is preliminary data.</text>
</comment>
<accession>A0A8H7CSQ1</accession>
<dbReference type="Proteomes" id="UP000623467">
    <property type="component" value="Unassembled WGS sequence"/>
</dbReference>
<gene>
    <name evidence="1" type="ORF">MSAN_01832400</name>
</gene>
<sequence length="200" mass="22533">MLLLHVCRIWRGIAVGTPSLWTRMNTRMDSAHSHDMAQAWLTRAKECPLSIRLYRWAVDKEDAEKDVRAISTMSIFQTILVHAHNITSLQLSAVPAKCLHELDQLADSCNFPSLEKLEIGVGKKEANWGPMRDKPCVQLFINAPLLRGVILVGCNASPVFLGSLPWHQLTKYIGTRAYLDDCMDAWRLGLNFVECTLSTD</sequence>
<evidence type="ECO:0000313" key="2">
    <source>
        <dbReference type="Proteomes" id="UP000623467"/>
    </source>
</evidence>
<name>A0A8H7CSQ1_9AGAR</name>
<protein>
    <recommendedName>
        <fullName evidence="3">F-box domain-containing protein</fullName>
    </recommendedName>
</protein>
<proteinExistence type="predicted"/>
<keyword evidence="2" id="KW-1185">Reference proteome</keyword>
<organism evidence="1 2">
    <name type="scientific">Mycena sanguinolenta</name>
    <dbReference type="NCBI Taxonomy" id="230812"/>
    <lineage>
        <taxon>Eukaryota</taxon>
        <taxon>Fungi</taxon>
        <taxon>Dikarya</taxon>
        <taxon>Basidiomycota</taxon>
        <taxon>Agaricomycotina</taxon>
        <taxon>Agaricomycetes</taxon>
        <taxon>Agaricomycetidae</taxon>
        <taxon>Agaricales</taxon>
        <taxon>Marasmiineae</taxon>
        <taxon>Mycenaceae</taxon>
        <taxon>Mycena</taxon>
    </lineage>
</organism>
<dbReference type="OrthoDB" id="2269034at2759"/>